<dbReference type="InterPro" id="IPR051532">
    <property type="entry name" value="Ester_Hydrolysis_Enzymes"/>
</dbReference>
<dbReference type="Pfam" id="PF13472">
    <property type="entry name" value="Lipase_GDSL_2"/>
    <property type="match status" value="1"/>
</dbReference>
<evidence type="ECO:0000313" key="3">
    <source>
        <dbReference type="Proteomes" id="UP000245959"/>
    </source>
</evidence>
<gene>
    <name evidence="2" type="ORF">C8D82_11831</name>
</gene>
<dbReference type="AlphaFoldDB" id="A0A2U1AUG1"/>
<dbReference type="PANTHER" id="PTHR30383">
    <property type="entry name" value="THIOESTERASE 1/PROTEASE 1/LYSOPHOSPHOLIPASE L1"/>
    <property type="match status" value="1"/>
</dbReference>
<dbReference type="InterPro" id="IPR036514">
    <property type="entry name" value="SGNH_hydro_sf"/>
</dbReference>
<dbReference type="Gene3D" id="3.40.50.1110">
    <property type="entry name" value="SGNH hydrolase"/>
    <property type="match status" value="1"/>
</dbReference>
<evidence type="ECO:0000259" key="1">
    <source>
        <dbReference type="Pfam" id="PF13472"/>
    </source>
</evidence>
<organism evidence="2 3">
    <name type="scientific">Victivallis vadensis</name>
    <dbReference type="NCBI Taxonomy" id="172901"/>
    <lineage>
        <taxon>Bacteria</taxon>
        <taxon>Pseudomonadati</taxon>
        <taxon>Lentisphaerota</taxon>
        <taxon>Lentisphaeria</taxon>
        <taxon>Victivallales</taxon>
        <taxon>Victivallaceae</taxon>
        <taxon>Victivallis</taxon>
    </lineage>
</organism>
<evidence type="ECO:0000313" key="2">
    <source>
        <dbReference type="EMBL" id="PVY40032.1"/>
    </source>
</evidence>
<dbReference type="PANTHER" id="PTHR30383:SF5">
    <property type="entry name" value="SGNH HYDROLASE-TYPE ESTERASE DOMAIN-CONTAINING PROTEIN"/>
    <property type="match status" value="1"/>
</dbReference>
<dbReference type="SUPFAM" id="SSF52266">
    <property type="entry name" value="SGNH hydrolase"/>
    <property type="match status" value="1"/>
</dbReference>
<dbReference type="InterPro" id="IPR013830">
    <property type="entry name" value="SGNH_hydro"/>
</dbReference>
<dbReference type="Proteomes" id="UP000245959">
    <property type="component" value="Unassembled WGS sequence"/>
</dbReference>
<sequence length="211" mass="23497">MAEKIIVFQGDSVTDCGRSRETDQPNCGLGGGYPGLIAARLLADHLDKELNVYNRGISGNRVVDLYARWKCDTLNLNPAVLSILIGVNDSWHEYSNRNGVEVPRYAQFYRMLLDWTLEKLPETKLVLCEPFVLEFGFITPEWVAEMKERQEVVRGLAAEYGAVFVPLQQMLIEAAKKAGAPEKILGDGVHPTLLGHQLIADAWLKAACNLI</sequence>
<dbReference type="EMBL" id="QEKH01000018">
    <property type="protein sequence ID" value="PVY40032.1"/>
    <property type="molecule type" value="Genomic_DNA"/>
</dbReference>
<feature type="domain" description="SGNH hydrolase-type esterase" evidence="1">
    <location>
        <begin position="10"/>
        <end position="198"/>
    </location>
</feature>
<dbReference type="GeneID" id="78295746"/>
<accession>A0A2U1AUG1</accession>
<dbReference type="GO" id="GO:0004622">
    <property type="term" value="F:phosphatidylcholine lysophospholipase activity"/>
    <property type="evidence" value="ECO:0007669"/>
    <property type="project" value="TreeGrafter"/>
</dbReference>
<proteinExistence type="predicted"/>
<name>A0A2U1AUG1_9BACT</name>
<comment type="caution">
    <text evidence="2">The sequence shown here is derived from an EMBL/GenBank/DDBJ whole genome shotgun (WGS) entry which is preliminary data.</text>
</comment>
<reference evidence="2 3" key="1">
    <citation type="submission" date="2018-04" db="EMBL/GenBank/DDBJ databases">
        <title>Genomic Encyclopedia of Type Strains, Phase IV (KMG-IV): sequencing the most valuable type-strain genomes for metagenomic binning, comparative biology and taxonomic classification.</title>
        <authorList>
            <person name="Goeker M."/>
        </authorList>
    </citation>
    <scope>NUCLEOTIDE SEQUENCE [LARGE SCALE GENOMIC DNA]</scope>
    <source>
        <strain evidence="2 3">DSM 14823</strain>
    </source>
</reference>
<keyword evidence="3" id="KW-1185">Reference proteome</keyword>
<dbReference type="CDD" id="cd01834">
    <property type="entry name" value="SGNH_hydrolase_like_2"/>
    <property type="match status" value="1"/>
</dbReference>
<dbReference type="RefSeq" id="WP_116884452.1">
    <property type="nucleotide sequence ID" value="NZ_CAUFPP010000016.1"/>
</dbReference>
<protein>
    <submittedName>
        <fullName evidence="2">Lysophospholipase L1-like esterase</fullName>
    </submittedName>
</protein>